<evidence type="ECO:0000313" key="3">
    <source>
        <dbReference type="EMBL" id="PRM87451.1"/>
    </source>
</evidence>
<reference evidence="3 4" key="1">
    <citation type="submission" date="2017-09" db="EMBL/GenBank/DDBJ databases">
        <title>Reassesment of A. cryaerophilus.</title>
        <authorList>
            <person name="Perez-Cataluna A."/>
            <person name="Collado L."/>
            <person name="Salgado O."/>
            <person name="Lefinanco V."/>
            <person name="Figueras M.J."/>
        </authorList>
    </citation>
    <scope>NUCLEOTIDE SEQUENCE [LARGE SCALE GENOMIC DNA]</scope>
    <source>
        <strain evidence="3 4">LMG 9861</strain>
    </source>
</reference>
<sequence length="438" mass="49527">MQKDIFRPFLNENSDKLNFLRYNTIGKNKDKYFDFTASGLAFRQIENRIHEVLETYANTHSKESSNAKITTKYYEDARQTLQKSLEIDDSFTILPCGSGATGAIKKLQEILGVYIPPKTKERLKEKGLKIDKKSMPLVIVGPYEHHSNEVSFRESLAQVKRVKLRKDGLIDLEHLENILEKNKNREIIGSFTIASNVSGIITCYKKISNLLRKYKATVCFDAAASSSYMNISSSYYDALFLSPHKLLGGVGSCGILVVKKFLVDTSLPPSFAGGGTVKYVNKSYQIYEEQIEVREDAGTPAITQFIRAALAYKLRNEIGFEFIENRKKELYLYLLEELKSIQNLLIYGNKKSHNIGIVSFNIKDFNPYTLCENLSNSGFQTRAGCSCAGPYGHDLLGLKKVSMKNRPGWLRVGVHYIQTKDEIKALVDEIKNSLKTTL</sequence>
<dbReference type="RefSeq" id="WP_105909427.1">
    <property type="nucleotide sequence ID" value="NZ_NXGJ01000009.1"/>
</dbReference>
<feature type="domain" description="Aminotransferase class V" evidence="2">
    <location>
        <begin position="32"/>
        <end position="426"/>
    </location>
</feature>
<organism evidence="3 4">
    <name type="scientific">Aliarcobacter cryaerophilus</name>
    <dbReference type="NCBI Taxonomy" id="28198"/>
    <lineage>
        <taxon>Bacteria</taxon>
        <taxon>Pseudomonadati</taxon>
        <taxon>Campylobacterota</taxon>
        <taxon>Epsilonproteobacteria</taxon>
        <taxon>Campylobacterales</taxon>
        <taxon>Arcobacteraceae</taxon>
        <taxon>Aliarcobacter</taxon>
    </lineage>
</organism>
<proteinExistence type="predicted"/>
<dbReference type="EMBL" id="NXGJ01000009">
    <property type="protein sequence ID" value="PRM87451.1"/>
    <property type="molecule type" value="Genomic_DNA"/>
</dbReference>
<dbReference type="AlphaFoldDB" id="A0A2S9SLI8"/>
<keyword evidence="1" id="KW-0663">Pyridoxal phosphate</keyword>
<protein>
    <submittedName>
        <fullName evidence="3">Aminotransferase</fullName>
    </submittedName>
</protein>
<dbReference type="InterPro" id="IPR015421">
    <property type="entry name" value="PyrdxlP-dep_Trfase_major"/>
</dbReference>
<gene>
    <name evidence="3" type="ORF">CJ669_07760</name>
</gene>
<dbReference type="Gene3D" id="3.40.640.10">
    <property type="entry name" value="Type I PLP-dependent aspartate aminotransferase-like (Major domain)"/>
    <property type="match status" value="1"/>
</dbReference>
<name>A0A2S9SLI8_9BACT</name>
<comment type="caution">
    <text evidence="3">The sequence shown here is derived from an EMBL/GenBank/DDBJ whole genome shotgun (WGS) entry which is preliminary data.</text>
</comment>
<dbReference type="InterPro" id="IPR000192">
    <property type="entry name" value="Aminotrans_V_dom"/>
</dbReference>
<dbReference type="PANTHER" id="PTHR43586">
    <property type="entry name" value="CYSTEINE DESULFURASE"/>
    <property type="match status" value="1"/>
</dbReference>
<dbReference type="SUPFAM" id="SSF53383">
    <property type="entry name" value="PLP-dependent transferases"/>
    <property type="match status" value="1"/>
</dbReference>
<evidence type="ECO:0000313" key="4">
    <source>
        <dbReference type="Proteomes" id="UP000239065"/>
    </source>
</evidence>
<evidence type="ECO:0000259" key="2">
    <source>
        <dbReference type="Pfam" id="PF00266"/>
    </source>
</evidence>
<keyword evidence="3" id="KW-0032">Aminotransferase</keyword>
<dbReference type="PANTHER" id="PTHR43586:SF8">
    <property type="entry name" value="CYSTEINE DESULFURASE 1, CHLOROPLASTIC"/>
    <property type="match status" value="1"/>
</dbReference>
<accession>A0A2S9SLI8</accession>
<dbReference type="GO" id="GO:0008483">
    <property type="term" value="F:transaminase activity"/>
    <property type="evidence" value="ECO:0007669"/>
    <property type="project" value="UniProtKB-KW"/>
</dbReference>
<evidence type="ECO:0000256" key="1">
    <source>
        <dbReference type="ARBA" id="ARBA00022898"/>
    </source>
</evidence>
<dbReference type="InterPro" id="IPR015422">
    <property type="entry name" value="PyrdxlP-dep_Trfase_small"/>
</dbReference>
<dbReference type="InterPro" id="IPR015424">
    <property type="entry name" value="PyrdxlP-dep_Trfase"/>
</dbReference>
<dbReference type="Gene3D" id="3.90.1150.10">
    <property type="entry name" value="Aspartate Aminotransferase, domain 1"/>
    <property type="match status" value="1"/>
</dbReference>
<keyword evidence="3" id="KW-0808">Transferase</keyword>
<dbReference type="Pfam" id="PF00266">
    <property type="entry name" value="Aminotran_5"/>
    <property type="match status" value="1"/>
</dbReference>
<dbReference type="Proteomes" id="UP000239065">
    <property type="component" value="Unassembled WGS sequence"/>
</dbReference>